<proteinExistence type="predicted"/>
<dbReference type="AlphaFoldDB" id="A0A433V9C8"/>
<evidence type="ECO:0000313" key="2">
    <source>
        <dbReference type="EMBL" id="RUT02722.1"/>
    </source>
</evidence>
<dbReference type="Proteomes" id="UP000271624">
    <property type="component" value="Unassembled WGS sequence"/>
</dbReference>
<gene>
    <name evidence="2" type="ORF">DSM106972_056420</name>
</gene>
<dbReference type="InterPro" id="IPR015947">
    <property type="entry name" value="PUA-like_sf"/>
</dbReference>
<dbReference type="InterPro" id="IPR007374">
    <property type="entry name" value="ASCH_domain"/>
</dbReference>
<accession>A0A433V9C8</accession>
<keyword evidence="3" id="KW-1185">Reference proteome</keyword>
<dbReference type="SUPFAM" id="SSF88697">
    <property type="entry name" value="PUA domain-like"/>
    <property type="match status" value="1"/>
</dbReference>
<reference evidence="2" key="1">
    <citation type="submission" date="2018-12" db="EMBL/GenBank/DDBJ databases">
        <authorList>
            <person name="Will S."/>
            <person name="Neumann-Schaal M."/>
            <person name="Henke P."/>
        </authorList>
    </citation>
    <scope>NUCLEOTIDE SEQUENCE</scope>
    <source>
        <strain evidence="2">PCC 7102</strain>
    </source>
</reference>
<comment type="caution">
    <text evidence="2">The sequence shown here is derived from an EMBL/GenBank/DDBJ whole genome shotgun (WGS) entry which is preliminary data.</text>
</comment>
<evidence type="ECO:0000313" key="3">
    <source>
        <dbReference type="Proteomes" id="UP000271624"/>
    </source>
</evidence>
<dbReference type="Gene3D" id="2.30.130.30">
    <property type="entry name" value="Hypothetical protein"/>
    <property type="match status" value="1"/>
</dbReference>
<protein>
    <recommendedName>
        <fullName evidence="1">ASCH domain-containing protein</fullName>
    </recommendedName>
</protein>
<dbReference type="OrthoDB" id="359066at2"/>
<sequence>MSLTQDTEIRGLSIAGCYALLIAEGTKTIELRVWQEKTYRGLVMLHCSSGSGYDFSYEHWEISKDECPKSSIIGVATLVDCIKYDTAKKWDADREKFQWDISYKQALEEYQGKPIYGHVFENPCVFDPPILNIKGTFRYWEPKTDPQIEAAEQVKFLISNI</sequence>
<feature type="domain" description="ASCH" evidence="1">
    <location>
        <begin position="17"/>
        <end position="111"/>
    </location>
</feature>
<name>A0A433V9C8_9CYAN</name>
<organism evidence="2 3">
    <name type="scientific">Dulcicalothrix desertica PCC 7102</name>
    <dbReference type="NCBI Taxonomy" id="232991"/>
    <lineage>
        <taxon>Bacteria</taxon>
        <taxon>Bacillati</taxon>
        <taxon>Cyanobacteriota</taxon>
        <taxon>Cyanophyceae</taxon>
        <taxon>Nostocales</taxon>
        <taxon>Calotrichaceae</taxon>
        <taxon>Dulcicalothrix</taxon>
    </lineage>
</organism>
<dbReference type="EMBL" id="RSCL01000015">
    <property type="protein sequence ID" value="RUT02722.1"/>
    <property type="molecule type" value="Genomic_DNA"/>
</dbReference>
<reference evidence="2" key="2">
    <citation type="journal article" date="2019" name="Genome Biol. Evol.">
        <title>Day and night: Metabolic profiles and evolutionary relationships of six axenic non-marine cyanobacteria.</title>
        <authorList>
            <person name="Will S.E."/>
            <person name="Henke P."/>
            <person name="Boedeker C."/>
            <person name="Huang S."/>
            <person name="Brinkmann H."/>
            <person name="Rohde M."/>
            <person name="Jarek M."/>
            <person name="Friedl T."/>
            <person name="Seufert S."/>
            <person name="Schumacher M."/>
            <person name="Overmann J."/>
            <person name="Neumann-Schaal M."/>
            <person name="Petersen J."/>
        </authorList>
    </citation>
    <scope>NUCLEOTIDE SEQUENCE [LARGE SCALE GENOMIC DNA]</scope>
    <source>
        <strain evidence="2">PCC 7102</strain>
    </source>
</reference>
<dbReference type="Pfam" id="PF04266">
    <property type="entry name" value="ASCH"/>
    <property type="match status" value="1"/>
</dbReference>
<evidence type="ECO:0000259" key="1">
    <source>
        <dbReference type="Pfam" id="PF04266"/>
    </source>
</evidence>
<dbReference type="RefSeq" id="WP_127083910.1">
    <property type="nucleotide sequence ID" value="NZ_RSCL01000015.1"/>
</dbReference>